<gene>
    <name evidence="1" type="ORF">SAMN06265222_106134</name>
</gene>
<dbReference type="EMBL" id="FXUG01000006">
    <property type="protein sequence ID" value="SMP58851.1"/>
    <property type="molecule type" value="Genomic_DNA"/>
</dbReference>
<protein>
    <recommendedName>
        <fullName evidence="3">Shikimate 5-dehydrogenase</fullName>
    </recommendedName>
</protein>
<proteinExistence type="predicted"/>
<evidence type="ECO:0000313" key="1">
    <source>
        <dbReference type="EMBL" id="SMP58851.1"/>
    </source>
</evidence>
<reference evidence="1 2" key="1">
    <citation type="submission" date="2017-05" db="EMBL/GenBank/DDBJ databases">
        <authorList>
            <person name="Varghese N."/>
            <person name="Submissions S."/>
        </authorList>
    </citation>
    <scope>NUCLEOTIDE SEQUENCE [LARGE SCALE GENOMIC DNA]</scope>
    <source>
        <strain evidence="1 2">DSM 25457</strain>
    </source>
</reference>
<evidence type="ECO:0008006" key="3">
    <source>
        <dbReference type="Google" id="ProtNLM"/>
    </source>
</evidence>
<dbReference type="InterPro" id="IPR046346">
    <property type="entry name" value="Aminoacid_DH-like_N_sf"/>
</dbReference>
<dbReference type="SUPFAM" id="SSF53223">
    <property type="entry name" value="Aminoacid dehydrogenase-like, N-terminal domain"/>
    <property type="match status" value="1"/>
</dbReference>
<keyword evidence="2" id="KW-1185">Reference proteome</keyword>
<evidence type="ECO:0000313" key="2">
    <source>
        <dbReference type="Proteomes" id="UP001158067"/>
    </source>
</evidence>
<dbReference type="Proteomes" id="UP001158067">
    <property type="component" value="Unassembled WGS sequence"/>
</dbReference>
<organism evidence="1 2">
    <name type="scientific">Neorhodopirellula lusitana</name>
    <dbReference type="NCBI Taxonomy" id="445327"/>
    <lineage>
        <taxon>Bacteria</taxon>
        <taxon>Pseudomonadati</taxon>
        <taxon>Planctomycetota</taxon>
        <taxon>Planctomycetia</taxon>
        <taxon>Pirellulales</taxon>
        <taxon>Pirellulaceae</taxon>
        <taxon>Neorhodopirellula</taxon>
    </lineage>
</organism>
<accession>A0ABY1Q655</accession>
<sequence>MDATTEPIVAVVGYPIAGNPTQFALETGLEAAGIDCRIFSINLSPDSTADALIGMAAMNFAGVWVARSSMAPVQKWLAEDLDQASSVDFLIPPCGKSAKQPRDWKTFKLKAEAWPKLVATHLAVSDYSLKKVILAGGPNSRIQVLSTGKKGSGKQETGQEGNAEVAVNETAIEGKPGSTASLGIQAAFLKECQAQLGKVFGELTESDVEPFRRLPTHAEITNRLNELADDEGVLVVLGPDADRTAWNASMNSIPRRTVVVDLNGAWEPMDVAHAEHLKASSDGHLIRSLDIHAQCLSSLVKQLFESTVAAEVFQEAIDEYLAV</sequence>
<dbReference type="RefSeq" id="WP_283432883.1">
    <property type="nucleotide sequence ID" value="NZ_FXUG01000006.1"/>
</dbReference>
<comment type="caution">
    <text evidence="1">The sequence shown here is derived from an EMBL/GenBank/DDBJ whole genome shotgun (WGS) entry which is preliminary data.</text>
</comment>
<name>A0ABY1Q655_9BACT</name>